<dbReference type="InterPro" id="IPR050344">
    <property type="entry name" value="Peptidase_M1_aminopeptidases"/>
</dbReference>
<evidence type="ECO:0000256" key="1">
    <source>
        <dbReference type="ARBA" id="ARBA00000098"/>
    </source>
</evidence>
<dbReference type="CDD" id="cd09601">
    <property type="entry name" value="M1_APN-Q_like"/>
    <property type="match status" value="1"/>
</dbReference>
<dbReference type="PANTHER" id="PTHR11533">
    <property type="entry name" value="PROTEASE M1 ZINC METALLOPROTEASE"/>
    <property type="match status" value="1"/>
</dbReference>
<evidence type="ECO:0000256" key="3">
    <source>
        <dbReference type="ARBA" id="ARBA00022438"/>
    </source>
</evidence>
<dbReference type="AlphaFoldDB" id="A0A9J7BNY2"/>
<evidence type="ECO:0000256" key="6">
    <source>
        <dbReference type="ARBA" id="ARBA00022801"/>
    </source>
</evidence>
<evidence type="ECO:0000259" key="15">
    <source>
        <dbReference type="Pfam" id="PF11838"/>
    </source>
</evidence>
<evidence type="ECO:0000256" key="12">
    <source>
        <dbReference type="RuleBase" id="RU364040"/>
    </source>
</evidence>
<keyword evidence="4 12" id="KW-0645">Protease</keyword>
<evidence type="ECO:0000313" key="17">
    <source>
        <dbReference type="EMBL" id="UWZ82861.1"/>
    </source>
</evidence>
<dbReference type="FunFam" id="2.60.40.1730:FF:000002">
    <property type="entry name" value="Aminopeptidase"/>
    <property type="match status" value="1"/>
</dbReference>
<dbReference type="GO" id="GO:0006508">
    <property type="term" value="P:proteolysis"/>
    <property type="evidence" value="ECO:0007669"/>
    <property type="project" value="UniProtKB-KW"/>
</dbReference>
<comment type="cofactor">
    <cofactor evidence="10 12">
        <name>Zn(2+)</name>
        <dbReference type="ChEBI" id="CHEBI:29105"/>
    </cofactor>
    <text evidence="10 12">Binds 1 zinc ion per subunit.</text>
</comment>
<evidence type="ECO:0000256" key="8">
    <source>
        <dbReference type="ARBA" id="ARBA00023049"/>
    </source>
</evidence>
<dbReference type="KEGG" id="orp:MOP44_20110"/>
<dbReference type="EC" id="3.4.11.-" evidence="12"/>
<dbReference type="PANTHER" id="PTHR11533:SF174">
    <property type="entry name" value="PUROMYCIN-SENSITIVE AMINOPEPTIDASE-RELATED"/>
    <property type="match status" value="1"/>
</dbReference>
<keyword evidence="7 10" id="KW-0862">Zinc</keyword>
<dbReference type="SUPFAM" id="SSF55486">
    <property type="entry name" value="Metalloproteases ('zincins'), catalytic domain"/>
    <property type="match status" value="1"/>
</dbReference>
<dbReference type="GO" id="GO:0042277">
    <property type="term" value="F:peptide binding"/>
    <property type="evidence" value="ECO:0007669"/>
    <property type="project" value="TreeGrafter"/>
</dbReference>
<dbReference type="InterPro" id="IPR034016">
    <property type="entry name" value="M1_APN-typ"/>
</dbReference>
<dbReference type="Pfam" id="PF01433">
    <property type="entry name" value="Peptidase_M1"/>
    <property type="match status" value="1"/>
</dbReference>
<feature type="binding site" evidence="10">
    <location>
        <position position="326"/>
    </location>
    <ligand>
        <name>Zn(2+)</name>
        <dbReference type="ChEBI" id="CHEBI:29105"/>
        <note>catalytic</note>
    </ligand>
</feature>
<dbReference type="InterPro" id="IPR001930">
    <property type="entry name" value="Peptidase_M1"/>
</dbReference>
<gene>
    <name evidence="17" type="ORF">MOP44_20110</name>
</gene>
<dbReference type="InterPro" id="IPR042097">
    <property type="entry name" value="Aminopeptidase_N-like_N_sf"/>
</dbReference>
<dbReference type="Pfam" id="PF17900">
    <property type="entry name" value="Peptidase_M1_N"/>
    <property type="match status" value="1"/>
</dbReference>
<evidence type="ECO:0000313" key="18">
    <source>
        <dbReference type="Proteomes" id="UP001059380"/>
    </source>
</evidence>
<dbReference type="RefSeq" id="WP_260792153.1">
    <property type="nucleotide sequence ID" value="NZ_CP093313.1"/>
</dbReference>
<dbReference type="InterPro" id="IPR024571">
    <property type="entry name" value="ERAP1-like_C_dom"/>
</dbReference>
<dbReference type="Gene3D" id="2.60.40.1910">
    <property type="match status" value="1"/>
</dbReference>
<evidence type="ECO:0000259" key="14">
    <source>
        <dbReference type="Pfam" id="PF01433"/>
    </source>
</evidence>
<comment type="catalytic activity">
    <reaction evidence="1">
        <text>Release of an N-terminal amino acid, Xaa-|-Yaa- from a peptide, amide or arylamide. Xaa is preferably Ala, but may be most amino acids including Pro (slow action). When a terminal hydrophobic residue is followed by a prolyl residue, the two may be released as an intact Xaa-Pro dipeptide.</text>
        <dbReference type="EC" id="3.4.11.2"/>
    </reaction>
</comment>
<accession>A0A9J7BNY2</accession>
<evidence type="ECO:0000256" key="4">
    <source>
        <dbReference type="ARBA" id="ARBA00022670"/>
    </source>
</evidence>
<dbReference type="GO" id="GO:0005615">
    <property type="term" value="C:extracellular space"/>
    <property type="evidence" value="ECO:0007669"/>
    <property type="project" value="TreeGrafter"/>
</dbReference>
<evidence type="ECO:0000259" key="16">
    <source>
        <dbReference type="Pfam" id="PF17900"/>
    </source>
</evidence>
<keyword evidence="18" id="KW-1185">Reference proteome</keyword>
<feature type="signal peptide" evidence="13">
    <location>
        <begin position="1"/>
        <end position="25"/>
    </location>
</feature>
<proteinExistence type="inferred from homology"/>
<dbReference type="Gene3D" id="2.60.40.1730">
    <property type="entry name" value="tricorn interacting facor f3 domain"/>
    <property type="match status" value="1"/>
</dbReference>
<dbReference type="GO" id="GO:0016285">
    <property type="term" value="F:alanyl aminopeptidase activity"/>
    <property type="evidence" value="ECO:0007669"/>
    <property type="project" value="UniProtKB-EC"/>
</dbReference>
<dbReference type="Proteomes" id="UP001059380">
    <property type="component" value="Chromosome"/>
</dbReference>
<dbReference type="InterPro" id="IPR014782">
    <property type="entry name" value="Peptidase_M1_dom"/>
</dbReference>
<evidence type="ECO:0000256" key="13">
    <source>
        <dbReference type="SAM" id="SignalP"/>
    </source>
</evidence>
<dbReference type="GO" id="GO:0008270">
    <property type="term" value="F:zinc ion binding"/>
    <property type="evidence" value="ECO:0007669"/>
    <property type="project" value="UniProtKB-UniRule"/>
</dbReference>
<dbReference type="FunFam" id="1.10.390.10:FF:000006">
    <property type="entry name" value="Puromycin-sensitive aminopeptidase"/>
    <property type="match status" value="1"/>
</dbReference>
<keyword evidence="13" id="KW-0732">Signal</keyword>
<evidence type="ECO:0000256" key="2">
    <source>
        <dbReference type="ARBA" id="ARBA00010136"/>
    </source>
</evidence>
<dbReference type="SUPFAM" id="SSF63737">
    <property type="entry name" value="Leukotriene A4 hydrolase N-terminal domain"/>
    <property type="match status" value="1"/>
</dbReference>
<dbReference type="InterPro" id="IPR027268">
    <property type="entry name" value="Peptidase_M4/M1_CTD_sf"/>
</dbReference>
<keyword evidence="5 10" id="KW-0479">Metal-binding</keyword>
<name>A0A9J7BNY2_9BACT</name>
<dbReference type="Pfam" id="PF11838">
    <property type="entry name" value="ERAP1_C"/>
    <property type="match status" value="1"/>
</dbReference>
<dbReference type="GO" id="GO:0005737">
    <property type="term" value="C:cytoplasm"/>
    <property type="evidence" value="ECO:0007669"/>
    <property type="project" value="TreeGrafter"/>
</dbReference>
<feature type="domain" description="ERAP1-like C-terminal" evidence="15">
    <location>
        <begin position="538"/>
        <end position="848"/>
    </location>
</feature>
<feature type="active site" description="Proton acceptor" evidence="9">
    <location>
        <position position="323"/>
    </location>
</feature>
<feature type="binding site" evidence="10">
    <location>
        <position position="345"/>
    </location>
    <ligand>
        <name>Zn(2+)</name>
        <dbReference type="ChEBI" id="CHEBI:29105"/>
        <note>catalytic</note>
    </ligand>
</feature>
<feature type="domain" description="Peptidase M1 membrane alanine aminopeptidase" evidence="14">
    <location>
        <begin position="250"/>
        <end position="466"/>
    </location>
</feature>
<feature type="site" description="Transition state stabilizer" evidence="11">
    <location>
        <position position="407"/>
    </location>
</feature>
<evidence type="ECO:0000256" key="10">
    <source>
        <dbReference type="PIRSR" id="PIRSR634016-3"/>
    </source>
</evidence>
<evidence type="ECO:0000256" key="7">
    <source>
        <dbReference type="ARBA" id="ARBA00022833"/>
    </source>
</evidence>
<dbReference type="Gene3D" id="1.25.50.20">
    <property type="match status" value="1"/>
</dbReference>
<dbReference type="EMBL" id="CP093313">
    <property type="protein sequence ID" value="UWZ82861.1"/>
    <property type="molecule type" value="Genomic_DNA"/>
</dbReference>
<evidence type="ECO:0000256" key="5">
    <source>
        <dbReference type="ARBA" id="ARBA00022723"/>
    </source>
</evidence>
<organism evidence="17 18">
    <name type="scientific">Occallatibacter riparius</name>
    <dbReference type="NCBI Taxonomy" id="1002689"/>
    <lineage>
        <taxon>Bacteria</taxon>
        <taxon>Pseudomonadati</taxon>
        <taxon>Acidobacteriota</taxon>
        <taxon>Terriglobia</taxon>
        <taxon>Terriglobales</taxon>
        <taxon>Acidobacteriaceae</taxon>
        <taxon>Occallatibacter</taxon>
    </lineage>
</organism>
<keyword evidence="3 12" id="KW-0031">Aminopeptidase</keyword>
<keyword evidence="8 12" id="KW-0482">Metalloprotease</keyword>
<dbReference type="PRINTS" id="PR00756">
    <property type="entry name" value="ALADIPTASE"/>
</dbReference>
<dbReference type="InterPro" id="IPR045357">
    <property type="entry name" value="Aminopeptidase_N-like_N"/>
</dbReference>
<dbReference type="GO" id="GO:0043171">
    <property type="term" value="P:peptide catabolic process"/>
    <property type="evidence" value="ECO:0007669"/>
    <property type="project" value="TreeGrafter"/>
</dbReference>
<protein>
    <recommendedName>
        <fullName evidence="12">Aminopeptidase</fullName>
        <ecNumber evidence="12">3.4.11.-</ecNumber>
    </recommendedName>
</protein>
<dbReference type="GO" id="GO:0070006">
    <property type="term" value="F:metalloaminopeptidase activity"/>
    <property type="evidence" value="ECO:0007669"/>
    <property type="project" value="TreeGrafter"/>
</dbReference>
<feature type="domain" description="Aminopeptidase N-like N-terminal" evidence="16">
    <location>
        <begin position="38"/>
        <end position="216"/>
    </location>
</feature>
<dbReference type="Gene3D" id="1.10.390.10">
    <property type="entry name" value="Neutral Protease Domain 2"/>
    <property type="match status" value="1"/>
</dbReference>
<evidence type="ECO:0000256" key="11">
    <source>
        <dbReference type="PIRSR" id="PIRSR634016-4"/>
    </source>
</evidence>
<sequence>MRNISAPFWHALSAAAVALLFTVSATESSAERLPQNVKPEHYVLTLTPDLKAATFAGVERIDVEVKQPTKTITLNSAEIEFQAVTVKAGGKEQTATVATDKEKEQTTFTVPQEIATGKASVSIHYTGILNNELRGFYLSKTAKRNYAVTQFESTDARRAYPSFDEPALKATYDVTLVVDKGDTAISNSEIESDTPGPGADKHTLKFGTTPKMSTYLVAFLVGDFQCTGGEQDGVKIRVCATPDKVQLTHYGVDVAKYVLHYYNDYFGIPYPLKKLDLIGLPDFEAGAMENFGAITYRETALLIDEKTASVGAKKEVAQVIAHEMAHQWFGDLVTMAWWDNLWLNEGFATWMEMKPVEAMHPEWNIDQAEAAGLDGVLDLDAQPTTRAIRAKADTREEIEQMFDGISYGKAGAVLNMVENYEGRETFRKGVHNYLAAHEYANATAEDFWGAQTAASHKPIDKIMDSFVAQAGAPLLTFGDPTGGKVEVSQRRFFLSPSIKPDAAQKWTIPVCFKAANGQDCQVMTPESTSLSVPAGSLFFANAGGRGFYRSAYPADKYAALVKQVETGLKPTERINLIGDEWAQVRADKATVGDYLNLVSAVKSDGNAEVIANALSGVGSIYSRVAATKEEQERLGAWIRNTFSDEYAKLGPPAESDSPNKRELRATLMRTLGGFGKDPKVIQQAKEIAEKYIADPGSQDATLAQTATAIAAQHGDAALFDKLQHVFETSTDPEMQEASLAMLAMFQEPALEQRAMDYALTDKVRKQDAAFQFAIALQSAETRDRAWQYVKEHWEAVRGLLTPELGAALVSSTSTFCSADARQDVEQFFTAHKVASADQTLKHAVERINGCIEFRGLQQANLTKWLGTQGMANGQ</sequence>
<feature type="chain" id="PRO_5039947297" description="Aminopeptidase" evidence="13">
    <location>
        <begin position="26"/>
        <end position="874"/>
    </location>
</feature>
<evidence type="ECO:0000256" key="9">
    <source>
        <dbReference type="PIRSR" id="PIRSR634016-1"/>
    </source>
</evidence>
<comment type="similarity">
    <text evidence="2 12">Belongs to the peptidase M1 family.</text>
</comment>
<keyword evidence="6 12" id="KW-0378">Hydrolase</keyword>
<reference evidence="17" key="1">
    <citation type="submission" date="2021-04" db="EMBL/GenBank/DDBJ databases">
        <title>Phylogenetic analysis of Acidobacteriaceae.</title>
        <authorList>
            <person name="Qiu L."/>
            <person name="Zhang Q."/>
        </authorList>
    </citation>
    <scope>NUCLEOTIDE SEQUENCE</scope>
    <source>
        <strain evidence="17">DSM 25168</strain>
    </source>
</reference>
<dbReference type="GO" id="GO:0016020">
    <property type="term" value="C:membrane"/>
    <property type="evidence" value="ECO:0007669"/>
    <property type="project" value="TreeGrafter"/>
</dbReference>
<feature type="binding site" evidence="10">
    <location>
        <position position="322"/>
    </location>
    <ligand>
        <name>Zn(2+)</name>
        <dbReference type="ChEBI" id="CHEBI:29105"/>
        <note>catalytic</note>
    </ligand>
</feature>